<comment type="caution">
    <text evidence="2">The sequence shown here is derived from an EMBL/GenBank/DDBJ whole genome shotgun (WGS) entry which is preliminary data.</text>
</comment>
<dbReference type="Proteomes" id="UP000676565">
    <property type="component" value="Unassembled WGS sequence"/>
</dbReference>
<sequence>MPLLRTLAVGVTFATLLTLSGTSAAADPITSFKLPFIKGGVMLADAKTLVVSIPSKATLVYYDTIAEKELKRVELDFKPTFMAVQGDKLFVATDGSAKIHVLDGATAKELKEIAVPGEPVQALGCHPTKGLLYAVNFQNQVYAIDSDKGSVDKTGATGQYIAVDPSDGKTVYFGIQKPIRNVLVMEEGPGKSVKISLATANIRAVILKYAVADKDLKLIGVNDNASVNGTSLAVSSDGKQVVLAGAGGWRSKVDPRSVPGVAVFDTKDMETRLGQTESPGGGPQGVAFHPNLNLGVTLCVDAKGKLLTFSTKSFVSKDTYDVRDGSHPCVLTFGAKGTKIIYGSMPGVGGPKESTIEFFPLKLSDAEKEILQKAYPK</sequence>
<dbReference type="InterPro" id="IPR015943">
    <property type="entry name" value="WD40/YVTN_repeat-like_dom_sf"/>
</dbReference>
<feature type="signal peptide" evidence="1">
    <location>
        <begin position="1"/>
        <end position="25"/>
    </location>
</feature>
<evidence type="ECO:0000256" key="1">
    <source>
        <dbReference type="SAM" id="SignalP"/>
    </source>
</evidence>
<dbReference type="PANTHER" id="PTHR47197:SF3">
    <property type="entry name" value="DIHYDRO-HEME D1 DEHYDROGENASE"/>
    <property type="match status" value="1"/>
</dbReference>
<accession>A0ABS5BU38</accession>
<reference evidence="2 3" key="1">
    <citation type="submission" date="2021-04" db="EMBL/GenBank/DDBJ databases">
        <authorList>
            <person name="Ivanova A."/>
        </authorList>
    </citation>
    <scope>NUCLEOTIDE SEQUENCE [LARGE SCALE GENOMIC DNA]</scope>
    <source>
        <strain evidence="2 3">G18</strain>
    </source>
</reference>
<proteinExistence type="predicted"/>
<evidence type="ECO:0000313" key="2">
    <source>
        <dbReference type="EMBL" id="MBP3957226.1"/>
    </source>
</evidence>
<keyword evidence="1" id="KW-0732">Signal</keyword>
<evidence type="ECO:0008006" key="4">
    <source>
        <dbReference type="Google" id="ProtNLM"/>
    </source>
</evidence>
<evidence type="ECO:0000313" key="3">
    <source>
        <dbReference type="Proteomes" id="UP000676565"/>
    </source>
</evidence>
<dbReference type="PANTHER" id="PTHR47197">
    <property type="entry name" value="PROTEIN NIRF"/>
    <property type="match status" value="1"/>
</dbReference>
<keyword evidence="3" id="KW-1185">Reference proteome</keyword>
<gene>
    <name evidence="2" type="ORF">J8F10_18345</name>
</gene>
<dbReference type="EMBL" id="JAGKQQ010000001">
    <property type="protein sequence ID" value="MBP3957226.1"/>
    <property type="molecule type" value="Genomic_DNA"/>
</dbReference>
<protein>
    <recommendedName>
        <fullName evidence="4">YncE family protein</fullName>
    </recommendedName>
</protein>
<feature type="chain" id="PRO_5046150147" description="YncE family protein" evidence="1">
    <location>
        <begin position="26"/>
        <end position="377"/>
    </location>
</feature>
<organism evidence="2 3">
    <name type="scientific">Gemmata palustris</name>
    <dbReference type="NCBI Taxonomy" id="2822762"/>
    <lineage>
        <taxon>Bacteria</taxon>
        <taxon>Pseudomonadati</taxon>
        <taxon>Planctomycetota</taxon>
        <taxon>Planctomycetia</taxon>
        <taxon>Gemmatales</taxon>
        <taxon>Gemmataceae</taxon>
        <taxon>Gemmata</taxon>
    </lineage>
</organism>
<dbReference type="Gene3D" id="2.130.10.10">
    <property type="entry name" value="YVTN repeat-like/Quinoprotein amine dehydrogenase"/>
    <property type="match status" value="1"/>
</dbReference>
<dbReference type="SUPFAM" id="SSF75011">
    <property type="entry name" value="3-carboxy-cis,cis-mucoante lactonizing enzyme"/>
    <property type="match status" value="1"/>
</dbReference>
<dbReference type="InterPro" id="IPR051200">
    <property type="entry name" value="Host-pathogen_enzymatic-act"/>
</dbReference>
<name>A0ABS5BU38_9BACT</name>
<dbReference type="RefSeq" id="WP_210656086.1">
    <property type="nucleotide sequence ID" value="NZ_JAGKQQ010000001.1"/>
</dbReference>